<dbReference type="CDD" id="cd00063">
    <property type="entry name" value="FN3"/>
    <property type="match status" value="1"/>
</dbReference>
<evidence type="ECO:0000313" key="5">
    <source>
        <dbReference type="EMBL" id="CAB4927461.1"/>
    </source>
</evidence>
<dbReference type="GO" id="GO:0042578">
    <property type="term" value="F:phosphoric ester hydrolase activity"/>
    <property type="evidence" value="ECO:0007669"/>
    <property type="project" value="UniProtKB-ARBA"/>
</dbReference>
<name>A0A6J7IA12_9ZZZZ</name>
<keyword evidence="1" id="KW-0378">Hydrolase</keyword>
<dbReference type="EMBL" id="CAEMXZ010000009">
    <property type="protein sequence ID" value="CAB4322611.1"/>
    <property type="molecule type" value="Genomic_DNA"/>
</dbReference>
<dbReference type="SMART" id="SM00060">
    <property type="entry name" value="FN3"/>
    <property type="match status" value="1"/>
</dbReference>
<dbReference type="Gene3D" id="3.40.720.10">
    <property type="entry name" value="Alkaline Phosphatase, subunit A"/>
    <property type="match status" value="2"/>
</dbReference>
<feature type="compositionally biased region" description="Low complexity" evidence="2">
    <location>
        <begin position="31"/>
        <end position="55"/>
    </location>
</feature>
<evidence type="ECO:0000256" key="1">
    <source>
        <dbReference type="ARBA" id="ARBA00022801"/>
    </source>
</evidence>
<dbReference type="PANTHER" id="PTHR31956">
    <property type="entry name" value="NON-SPECIFIC PHOSPHOLIPASE C4-RELATED"/>
    <property type="match status" value="1"/>
</dbReference>
<dbReference type="InterPro" id="IPR007312">
    <property type="entry name" value="Phosphoesterase"/>
</dbReference>
<protein>
    <submittedName>
        <fullName evidence="5">Unannotated protein</fullName>
    </submittedName>
</protein>
<dbReference type="Pfam" id="PF00041">
    <property type="entry name" value="fn3"/>
    <property type="match status" value="1"/>
</dbReference>
<feature type="region of interest" description="Disordered" evidence="2">
    <location>
        <begin position="25"/>
        <end position="55"/>
    </location>
</feature>
<dbReference type="CDD" id="cd16013">
    <property type="entry name" value="AcpA"/>
    <property type="match status" value="1"/>
</dbReference>
<dbReference type="InterPro" id="IPR013783">
    <property type="entry name" value="Ig-like_fold"/>
</dbReference>
<dbReference type="EMBL" id="CAFBNC010000014">
    <property type="protein sequence ID" value="CAB4927461.1"/>
    <property type="molecule type" value="Genomic_DNA"/>
</dbReference>
<accession>A0A6J7IA12</accession>
<dbReference type="PANTHER" id="PTHR31956:SF1">
    <property type="entry name" value="NON-SPECIFIC PHOSPHOLIPASE C1"/>
    <property type="match status" value="1"/>
</dbReference>
<dbReference type="SUPFAM" id="SSF49265">
    <property type="entry name" value="Fibronectin type III"/>
    <property type="match status" value="1"/>
</dbReference>
<dbReference type="Pfam" id="PF04185">
    <property type="entry name" value="Phosphoesterase"/>
    <property type="match status" value="1"/>
</dbReference>
<organism evidence="5">
    <name type="scientific">freshwater metagenome</name>
    <dbReference type="NCBI Taxonomy" id="449393"/>
    <lineage>
        <taxon>unclassified sequences</taxon>
        <taxon>metagenomes</taxon>
        <taxon>ecological metagenomes</taxon>
    </lineage>
</organism>
<evidence type="ECO:0000313" key="4">
    <source>
        <dbReference type="EMBL" id="CAB4322611.1"/>
    </source>
</evidence>
<dbReference type="AlphaFoldDB" id="A0A6J7IA12"/>
<evidence type="ECO:0000256" key="2">
    <source>
        <dbReference type="SAM" id="MobiDB-lite"/>
    </source>
</evidence>
<dbReference type="Gene3D" id="2.60.40.10">
    <property type="entry name" value="Immunoglobulins"/>
    <property type="match status" value="1"/>
</dbReference>
<feature type="compositionally biased region" description="Pro residues" evidence="2">
    <location>
        <begin position="573"/>
        <end position="582"/>
    </location>
</feature>
<reference evidence="5" key="1">
    <citation type="submission" date="2020-05" db="EMBL/GenBank/DDBJ databases">
        <authorList>
            <person name="Chiriac C."/>
            <person name="Salcher M."/>
            <person name="Ghai R."/>
            <person name="Kavagutti S V."/>
        </authorList>
    </citation>
    <scope>NUCLEOTIDE SEQUENCE</scope>
</reference>
<dbReference type="InterPro" id="IPR017850">
    <property type="entry name" value="Alkaline_phosphatase_core_sf"/>
</dbReference>
<evidence type="ECO:0000259" key="3">
    <source>
        <dbReference type="PROSITE" id="PS50853"/>
    </source>
</evidence>
<feature type="domain" description="Fibronectin type-III" evidence="3">
    <location>
        <begin position="41"/>
        <end position="132"/>
    </location>
</feature>
<feature type="region of interest" description="Disordered" evidence="2">
    <location>
        <begin position="559"/>
        <end position="582"/>
    </location>
</feature>
<sequence length="582" mass="63081">MIVAVTATIMFGALSGLLPVDDAQANSRSESASPSVARNSRPSPPRSVRGSSGDGSVVVAWSAPVDDGGSPVTLYRVSSLQDPAKSCTTSTARSCTVRGLTNGRSYTFVVRASNAIGQSTNSEPSKAVTAIALPMVSSHDGLDKIEHIVIIMQENRSFDTYFGTYPGANGIPMVDGVPTVCSPDAKTGRCVKPFHSSKIFETSGPHGPLDTVYDINGGRMNGFMNQANTAFANCAKPGRLPCDRFDATDVMGWHDAREIPNYWKYAENFVLQDNMFESVSSWSLPQHLAMVSGWSAKCSIRRDPNSCVSELGNATSIGNSGLLTGWIRGNTPKAPDPNAAWTDITYLLQKNKVSWGYYVAEGDEPDCRDDAADCLPHRQNHRTPGIWNPLPYFWTVRDNNQVGNVQPHTNFLTQAKAGTLPSVSWVIPDQAHSEHPPASITGGQAYVTAIINTIMKGPDWDTTAIFLSWDDWGGFYDHVVPPRVDQDGYGLRVPGLVISPYAKRGFIDHQILSHDAYLKFIEDVFLGGQRLDPATDGRPDSRPTVRENVAILGDLAESFDFTQAPREPLLLPTNPPPGPASQ</sequence>
<dbReference type="InterPro" id="IPR036116">
    <property type="entry name" value="FN3_sf"/>
</dbReference>
<gene>
    <name evidence="4" type="ORF">UFOPK1392_00347</name>
    <name evidence="5" type="ORF">UFOPK3733_00462</name>
</gene>
<proteinExistence type="predicted"/>
<dbReference type="PROSITE" id="PS50853">
    <property type="entry name" value="FN3"/>
    <property type="match status" value="1"/>
</dbReference>
<dbReference type="InterPro" id="IPR003961">
    <property type="entry name" value="FN3_dom"/>
</dbReference>